<feature type="region of interest" description="Disordered" evidence="5">
    <location>
        <begin position="562"/>
        <end position="660"/>
    </location>
</feature>
<dbReference type="AlphaFoldDB" id="A0A6A5WQK7"/>
<gene>
    <name evidence="7" type="ORF">P154DRAFT_99544</name>
</gene>
<proteinExistence type="predicted"/>
<dbReference type="SUPFAM" id="SSF144083">
    <property type="entry name" value="Magnesium transport protein CorA, transmembrane region"/>
    <property type="match status" value="1"/>
</dbReference>
<dbReference type="GO" id="GO:0046873">
    <property type="term" value="F:metal ion transmembrane transporter activity"/>
    <property type="evidence" value="ECO:0007669"/>
    <property type="project" value="InterPro"/>
</dbReference>
<feature type="transmembrane region" description="Helical" evidence="6">
    <location>
        <begin position="464"/>
        <end position="486"/>
    </location>
</feature>
<evidence type="ECO:0008006" key="9">
    <source>
        <dbReference type="Google" id="ProtNLM"/>
    </source>
</evidence>
<evidence type="ECO:0000256" key="2">
    <source>
        <dbReference type="ARBA" id="ARBA00022692"/>
    </source>
</evidence>
<dbReference type="Proteomes" id="UP000799779">
    <property type="component" value="Unassembled WGS sequence"/>
</dbReference>
<evidence type="ECO:0000256" key="3">
    <source>
        <dbReference type="ARBA" id="ARBA00022989"/>
    </source>
</evidence>
<dbReference type="PANTHER" id="PTHR47685:SF1">
    <property type="entry name" value="MAGNESIUM TRANSPORT PROTEIN CORA"/>
    <property type="match status" value="1"/>
</dbReference>
<feature type="compositionally biased region" description="Basic and acidic residues" evidence="5">
    <location>
        <begin position="610"/>
        <end position="625"/>
    </location>
</feature>
<evidence type="ECO:0000256" key="5">
    <source>
        <dbReference type="SAM" id="MobiDB-lite"/>
    </source>
</evidence>
<feature type="transmembrane region" description="Helical" evidence="6">
    <location>
        <begin position="507"/>
        <end position="526"/>
    </location>
</feature>
<keyword evidence="8" id="KW-1185">Reference proteome</keyword>
<evidence type="ECO:0000313" key="8">
    <source>
        <dbReference type="Proteomes" id="UP000799779"/>
    </source>
</evidence>
<keyword evidence="4 6" id="KW-0472">Membrane</keyword>
<dbReference type="GO" id="GO:0016020">
    <property type="term" value="C:membrane"/>
    <property type="evidence" value="ECO:0007669"/>
    <property type="project" value="UniProtKB-SubCell"/>
</dbReference>
<comment type="subcellular location">
    <subcellularLocation>
        <location evidence="1">Membrane</location>
        <topology evidence="1">Multi-pass membrane protein</topology>
    </subcellularLocation>
</comment>
<evidence type="ECO:0000256" key="6">
    <source>
        <dbReference type="SAM" id="Phobius"/>
    </source>
</evidence>
<dbReference type="InterPro" id="IPR045863">
    <property type="entry name" value="CorA_TM1_TM2"/>
</dbReference>
<dbReference type="PANTHER" id="PTHR47685">
    <property type="entry name" value="MAGNESIUM TRANSPORT PROTEIN CORA"/>
    <property type="match status" value="1"/>
</dbReference>
<reference evidence="7" key="1">
    <citation type="journal article" date="2020" name="Stud. Mycol.">
        <title>101 Dothideomycetes genomes: a test case for predicting lifestyles and emergence of pathogens.</title>
        <authorList>
            <person name="Haridas S."/>
            <person name="Albert R."/>
            <person name="Binder M."/>
            <person name="Bloem J."/>
            <person name="Labutti K."/>
            <person name="Salamov A."/>
            <person name="Andreopoulos B."/>
            <person name="Baker S."/>
            <person name="Barry K."/>
            <person name="Bills G."/>
            <person name="Bluhm B."/>
            <person name="Cannon C."/>
            <person name="Castanera R."/>
            <person name="Culley D."/>
            <person name="Daum C."/>
            <person name="Ezra D."/>
            <person name="Gonzalez J."/>
            <person name="Henrissat B."/>
            <person name="Kuo A."/>
            <person name="Liang C."/>
            <person name="Lipzen A."/>
            <person name="Lutzoni F."/>
            <person name="Magnuson J."/>
            <person name="Mondo S."/>
            <person name="Nolan M."/>
            <person name="Ohm R."/>
            <person name="Pangilinan J."/>
            <person name="Park H.-J."/>
            <person name="Ramirez L."/>
            <person name="Alfaro M."/>
            <person name="Sun H."/>
            <person name="Tritt A."/>
            <person name="Yoshinaga Y."/>
            <person name="Zwiers L.-H."/>
            <person name="Turgeon B."/>
            <person name="Goodwin S."/>
            <person name="Spatafora J."/>
            <person name="Crous P."/>
            <person name="Grigoriev I."/>
        </authorList>
    </citation>
    <scope>NUCLEOTIDE SEQUENCE</scope>
    <source>
        <strain evidence="7">CBS 123094</strain>
    </source>
</reference>
<dbReference type="InterPro" id="IPR002523">
    <property type="entry name" value="MgTranspt_CorA/ZnTranspt_ZntB"/>
</dbReference>
<protein>
    <recommendedName>
        <fullName evidence="9">Cora-domain-containing protein</fullName>
    </recommendedName>
</protein>
<evidence type="ECO:0000313" key="7">
    <source>
        <dbReference type="EMBL" id="KAF2003204.1"/>
    </source>
</evidence>
<dbReference type="Pfam" id="PF01544">
    <property type="entry name" value="CorA"/>
    <property type="match status" value="1"/>
</dbReference>
<feature type="compositionally biased region" description="Basic and acidic residues" evidence="5">
    <location>
        <begin position="569"/>
        <end position="599"/>
    </location>
</feature>
<keyword evidence="2 6" id="KW-0812">Transmembrane</keyword>
<name>A0A6A5WQK7_9PLEO</name>
<dbReference type="Gene3D" id="1.20.58.340">
    <property type="entry name" value="Magnesium transport protein CorA, transmembrane region"/>
    <property type="match status" value="1"/>
</dbReference>
<evidence type="ECO:0000256" key="4">
    <source>
        <dbReference type="ARBA" id="ARBA00023136"/>
    </source>
</evidence>
<accession>A0A6A5WQK7</accession>
<keyword evidence="3 6" id="KW-1133">Transmembrane helix</keyword>
<organism evidence="7 8">
    <name type="scientific">Amniculicola lignicola CBS 123094</name>
    <dbReference type="NCBI Taxonomy" id="1392246"/>
    <lineage>
        <taxon>Eukaryota</taxon>
        <taxon>Fungi</taxon>
        <taxon>Dikarya</taxon>
        <taxon>Ascomycota</taxon>
        <taxon>Pezizomycotina</taxon>
        <taxon>Dothideomycetes</taxon>
        <taxon>Pleosporomycetidae</taxon>
        <taxon>Pleosporales</taxon>
        <taxon>Amniculicolaceae</taxon>
        <taxon>Amniculicola</taxon>
    </lineage>
</organism>
<evidence type="ECO:0000256" key="1">
    <source>
        <dbReference type="ARBA" id="ARBA00004141"/>
    </source>
</evidence>
<dbReference type="OrthoDB" id="341259at2759"/>
<dbReference type="EMBL" id="ML977573">
    <property type="protein sequence ID" value="KAF2003204.1"/>
    <property type="molecule type" value="Genomic_DNA"/>
</dbReference>
<sequence length="660" mass="76871">MPYLHWETFSAYQKRLRSIDAALENIDFGRRRPLPEDLLSPYTTAKWKRQTALFKMKKFQTADKVIADKGKAKVTKRQRTHITKEEIEDRLVTRYYDYYGEDRVNSLNVGHNHPLLLHPLHVRRTLDRSYYYALEEAEIRKRDVDQVLYRYTYGELELYDPMMIMVDQLWLWVIDEQTAVSAFPRRWGLESKDGREKTDVQERVIQAISNEHKGIKTAEHLASIIVDKCSGVFFPEAEEEHDSVDFLDVFAVSIARLAYSQTKAFNDFCDDSRRPSKGVKKYDLQNNPLDSELRQREEHRKTCKDCGKKGVPEYWHRSQDHLHDRKCLALPDQPDYQTHATAMNSEGGRHAPRKQKSLVDISQETEYVKEIKDILDEMNSMARVFEQQIELLKSQRTTDNDDLYDADAAYTLHDVYGKVKERLARITQLQREAERVYSALRDLLDLKQKQASVKQTDDTAQQGLTILVFTIITIIFSPLSFIAAIFSMNAREINNTELRPLSKIWRIMFPVTVGVLALSLLLAFSVNPFAKGFEKLVDQWRVLQGTWHQRLRKYKFHPKNWFSSSGRGGNDRKGSDKEPLQVEEKEAEAEEHSAKKERTVILPLPKQSRMKLEKEKDTGGKKAEPETNIEESGMSGALQPEDTQKRFSLFRRQKKTDSKV</sequence>
<dbReference type="InterPro" id="IPR050829">
    <property type="entry name" value="CorA_MIT"/>
</dbReference>